<protein>
    <recommendedName>
        <fullName evidence="4">Centromere protein H C-terminal domain-containing protein</fullName>
    </recommendedName>
</protein>
<dbReference type="Proteomes" id="UP001448207">
    <property type="component" value="Unassembled WGS sequence"/>
</dbReference>
<name>A0ABR3B240_PHYBL</name>
<evidence type="ECO:0000313" key="3">
    <source>
        <dbReference type="Proteomes" id="UP001448207"/>
    </source>
</evidence>
<organism evidence="2 3">
    <name type="scientific">Phycomyces blakesleeanus</name>
    <dbReference type="NCBI Taxonomy" id="4837"/>
    <lineage>
        <taxon>Eukaryota</taxon>
        <taxon>Fungi</taxon>
        <taxon>Fungi incertae sedis</taxon>
        <taxon>Mucoromycota</taxon>
        <taxon>Mucoromycotina</taxon>
        <taxon>Mucoromycetes</taxon>
        <taxon>Mucorales</taxon>
        <taxon>Phycomycetaceae</taxon>
        <taxon>Phycomyces</taxon>
    </lineage>
</organism>
<evidence type="ECO:0008006" key="4">
    <source>
        <dbReference type="Google" id="ProtNLM"/>
    </source>
</evidence>
<dbReference type="PANTHER" id="PTHR31058:SF2">
    <property type="entry name" value="ZINC FINGER C4H2 DOMAIN-CONTAINING PROTEIN"/>
    <property type="match status" value="1"/>
</dbReference>
<keyword evidence="3" id="KW-1185">Reference proteome</keyword>
<evidence type="ECO:0000256" key="1">
    <source>
        <dbReference type="SAM" id="Coils"/>
    </source>
</evidence>
<feature type="coiled-coil region" evidence="1">
    <location>
        <begin position="44"/>
        <end position="78"/>
    </location>
</feature>
<dbReference type="PANTHER" id="PTHR31058">
    <property type="entry name" value="ZINC FINGER C4H2 DOMAIN-CONTAINING PROTEIN"/>
    <property type="match status" value="1"/>
</dbReference>
<dbReference type="EMBL" id="JBCLYO010000006">
    <property type="protein sequence ID" value="KAL0087805.1"/>
    <property type="molecule type" value="Genomic_DNA"/>
</dbReference>
<evidence type="ECO:0000313" key="2">
    <source>
        <dbReference type="EMBL" id="KAL0087805.1"/>
    </source>
</evidence>
<proteinExistence type="predicted"/>
<sequence length="174" mass="20423">MYSELRVNPIEQQQEQLGTLKSLRQKTQLLVDCKASLTQHTEALDIKQGLLEEATSERQRLQKEKKVLLEMIHSVQRDMEATVQQRIRDQEYEPLHEQVNVLRAENGLQKLPSVEQEIEAQMAKHLEDRREKWQQTPPVDLQTAVDLKVTKEVRNIKIIQDFVQIISDFQMSKI</sequence>
<accession>A0ABR3B240</accession>
<dbReference type="InterPro" id="IPR018482">
    <property type="entry name" value="Znf-C4H2"/>
</dbReference>
<gene>
    <name evidence="2" type="ORF">J3Q64DRAFT_1734627</name>
</gene>
<comment type="caution">
    <text evidence="2">The sequence shown here is derived from an EMBL/GenBank/DDBJ whole genome shotgun (WGS) entry which is preliminary data.</text>
</comment>
<keyword evidence="1" id="KW-0175">Coiled coil</keyword>
<reference evidence="2 3" key="1">
    <citation type="submission" date="2024-04" db="EMBL/GenBank/DDBJ databases">
        <title>Symmetric and asymmetric DNA N6-adenine methylation regulates different biological responses in Mucorales.</title>
        <authorList>
            <consortium name="Lawrence Berkeley National Laboratory"/>
            <person name="Lax C."/>
            <person name="Mondo S.J."/>
            <person name="Osorio-Concepcion M."/>
            <person name="Muszewska A."/>
            <person name="Corrochano-Luque M."/>
            <person name="Gutierrez G."/>
            <person name="Riley R."/>
            <person name="Lipzen A."/>
            <person name="Guo J."/>
            <person name="Hundley H."/>
            <person name="Amirebrahimi M."/>
            <person name="Ng V."/>
            <person name="Lorenzo-Gutierrez D."/>
            <person name="Binder U."/>
            <person name="Yang J."/>
            <person name="Song Y."/>
            <person name="Canovas D."/>
            <person name="Navarro E."/>
            <person name="Freitag M."/>
            <person name="Gabaldon T."/>
            <person name="Grigoriev I.V."/>
            <person name="Corrochano L.M."/>
            <person name="Nicolas F.E."/>
            <person name="Garre V."/>
        </authorList>
    </citation>
    <scope>NUCLEOTIDE SEQUENCE [LARGE SCALE GENOMIC DNA]</scope>
    <source>
        <strain evidence="2 3">L51</strain>
    </source>
</reference>